<dbReference type="AlphaFoldDB" id="A0A8W8MGR0"/>
<name>A0A8W8MGR0_MAGGI</name>
<sequence length="89" mass="10271">MKKPQGHMGNLETKSYCWLIKIHIDSSTWEKKLRCGMRFSDFTSRRHLNALDFCPGTWRRKRGGDLEAEWGSAAPSVPTRLGVSTCMRR</sequence>
<organism evidence="1 2">
    <name type="scientific">Magallana gigas</name>
    <name type="common">Pacific oyster</name>
    <name type="synonym">Crassostrea gigas</name>
    <dbReference type="NCBI Taxonomy" id="29159"/>
    <lineage>
        <taxon>Eukaryota</taxon>
        <taxon>Metazoa</taxon>
        <taxon>Spiralia</taxon>
        <taxon>Lophotrochozoa</taxon>
        <taxon>Mollusca</taxon>
        <taxon>Bivalvia</taxon>
        <taxon>Autobranchia</taxon>
        <taxon>Pteriomorphia</taxon>
        <taxon>Ostreida</taxon>
        <taxon>Ostreoidea</taxon>
        <taxon>Ostreidae</taxon>
        <taxon>Magallana</taxon>
    </lineage>
</organism>
<dbReference type="EnsemblMetazoa" id="G32895.1">
    <property type="protein sequence ID" value="G32895.1:cds"/>
    <property type="gene ID" value="G32895"/>
</dbReference>
<protein>
    <submittedName>
        <fullName evidence="1">Uncharacterized protein</fullName>
    </submittedName>
</protein>
<dbReference type="Proteomes" id="UP000005408">
    <property type="component" value="Unassembled WGS sequence"/>
</dbReference>
<accession>A0A8W8MGR0</accession>
<evidence type="ECO:0000313" key="1">
    <source>
        <dbReference type="EnsemblMetazoa" id="G32895.1:cds"/>
    </source>
</evidence>
<proteinExistence type="predicted"/>
<keyword evidence="2" id="KW-1185">Reference proteome</keyword>
<reference evidence="1" key="1">
    <citation type="submission" date="2022-08" db="UniProtKB">
        <authorList>
            <consortium name="EnsemblMetazoa"/>
        </authorList>
    </citation>
    <scope>IDENTIFICATION</scope>
    <source>
        <strain evidence="1">05x7-T-G4-1.051#20</strain>
    </source>
</reference>
<evidence type="ECO:0000313" key="2">
    <source>
        <dbReference type="Proteomes" id="UP000005408"/>
    </source>
</evidence>